<proteinExistence type="predicted"/>
<dbReference type="SUPFAM" id="SSF56784">
    <property type="entry name" value="HAD-like"/>
    <property type="match status" value="1"/>
</dbReference>
<dbReference type="Pfam" id="PF12710">
    <property type="entry name" value="HAD"/>
    <property type="match status" value="1"/>
</dbReference>
<evidence type="ECO:0000313" key="1">
    <source>
        <dbReference type="EMBL" id="NEN78031.1"/>
    </source>
</evidence>
<reference evidence="1 2" key="1">
    <citation type="journal article" date="2014" name="Int. J. Syst. Evol. Microbiol.">
        <title>Nocardioides zeae sp. nov., isolated from the stem of Zea mays.</title>
        <authorList>
            <person name="Glaeser S.P."/>
            <person name="McInroy J.A."/>
            <person name="Busse H.J."/>
            <person name="Kampfer P."/>
        </authorList>
    </citation>
    <scope>NUCLEOTIDE SEQUENCE [LARGE SCALE GENOMIC DNA]</scope>
    <source>
        <strain evidence="1 2">JCM 30728</strain>
    </source>
</reference>
<organism evidence="1 2">
    <name type="scientific">Nocardioides zeae</name>
    <dbReference type="NCBI Taxonomy" id="1457234"/>
    <lineage>
        <taxon>Bacteria</taxon>
        <taxon>Bacillati</taxon>
        <taxon>Actinomycetota</taxon>
        <taxon>Actinomycetes</taxon>
        <taxon>Propionibacteriales</taxon>
        <taxon>Nocardioidaceae</taxon>
        <taxon>Nocardioides</taxon>
    </lineage>
</organism>
<gene>
    <name evidence="1" type="ORF">G3T38_07050</name>
</gene>
<name>A0A6P0HHF9_9ACTN</name>
<dbReference type="Gene3D" id="1.20.1440.100">
    <property type="entry name" value="SG protein - dephosphorylation function"/>
    <property type="match status" value="1"/>
</dbReference>
<dbReference type="RefSeq" id="WP_163771402.1">
    <property type="nucleotide sequence ID" value="NZ_JAAGXA010000004.1"/>
</dbReference>
<accession>A0A6P0HHF9</accession>
<evidence type="ECO:0000313" key="2">
    <source>
        <dbReference type="Proteomes" id="UP000468687"/>
    </source>
</evidence>
<comment type="caution">
    <text evidence="1">The sequence shown here is derived from an EMBL/GenBank/DDBJ whole genome shotgun (WGS) entry which is preliminary data.</text>
</comment>
<dbReference type="Proteomes" id="UP000468687">
    <property type="component" value="Unassembled WGS sequence"/>
</dbReference>
<protein>
    <recommendedName>
        <fullName evidence="3">Haloacid dehalogenase-like hydrolase</fullName>
    </recommendedName>
</protein>
<keyword evidence="2" id="KW-1185">Reference proteome</keyword>
<sequence length="220" mass="23619">MTHQEQPPHHAVFDFDGVLVRRDSTVELLRRRFHRRPWLLPLALGPLTAYAATVAAPPLQAPASRVVVRAALAGTTRARVEASGRALGAELAGDDRWRVDAAVEAVRTHLAAGAVTVVSAGLDITVRAYLDALDLHDVAVVASRLDGRLGGVHLTDHTYGAAKVVRAAAAGLHRWDVAYTDAASDFPLLAPARRKVLVNARPAVVAAARLRWPDVEVVTW</sequence>
<dbReference type="EMBL" id="JAAGXA010000004">
    <property type="protein sequence ID" value="NEN78031.1"/>
    <property type="molecule type" value="Genomic_DNA"/>
</dbReference>
<dbReference type="InterPro" id="IPR036412">
    <property type="entry name" value="HAD-like_sf"/>
</dbReference>
<evidence type="ECO:0008006" key="3">
    <source>
        <dbReference type="Google" id="ProtNLM"/>
    </source>
</evidence>
<dbReference type="InterPro" id="IPR023214">
    <property type="entry name" value="HAD_sf"/>
</dbReference>
<dbReference type="AlphaFoldDB" id="A0A6P0HHF9"/>
<dbReference type="Gene3D" id="3.40.50.1000">
    <property type="entry name" value="HAD superfamily/HAD-like"/>
    <property type="match status" value="1"/>
</dbReference>